<sequence>MPVAAMPAMPAVIVVVRVAFMAAALLAGVPGEAMGRAAGSGRIAGRSARPSPCLRREREETPKAVESRENCPVRPACWSG</sequence>
<dbReference type="Proteomes" id="UP001500523">
    <property type="component" value="Unassembled WGS sequence"/>
</dbReference>
<keyword evidence="3" id="KW-1185">Reference proteome</keyword>
<feature type="compositionally biased region" description="Low complexity" evidence="1">
    <location>
        <begin position="36"/>
        <end position="49"/>
    </location>
</feature>
<proteinExistence type="predicted"/>
<gene>
    <name evidence="2" type="ORF">GCM10022268_01230</name>
</gene>
<evidence type="ECO:0000256" key="1">
    <source>
        <dbReference type="SAM" id="MobiDB-lite"/>
    </source>
</evidence>
<accession>A0ABP7CPR3</accession>
<dbReference type="EMBL" id="BAABBF010000001">
    <property type="protein sequence ID" value="GAA3694145.1"/>
    <property type="molecule type" value="Genomic_DNA"/>
</dbReference>
<organism evidence="2 3">
    <name type="scientific">Sphingomonas cynarae</name>
    <dbReference type="NCBI Taxonomy" id="930197"/>
    <lineage>
        <taxon>Bacteria</taxon>
        <taxon>Pseudomonadati</taxon>
        <taxon>Pseudomonadota</taxon>
        <taxon>Alphaproteobacteria</taxon>
        <taxon>Sphingomonadales</taxon>
        <taxon>Sphingomonadaceae</taxon>
        <taxon>Sphingomonas</taxon>
    </lineage>
</organism>
<evidence type="ECO:0000313" key="3">
    <source>
        <dbReference type="Proteomes" id="UP001500523"/>
    </source>
</evidence>
<evidence type="ECO:0000313" key="2">
    <source>
        <dbReference type="EMBL" id="GAA3694145.1"/>
    </source>
</evidence>
<protein>
    <recommendedName>
        <fullName evidence="4">Secreted protein</fullName>
    </recommendedName>
</protein>
<evidence type="ECO:0008006" key="4">
    <source>
        <dbReference type="Google" id="ProtNLM"/>
    </source>
</evidence>
<reference evidence="3" key="1">
    <citation type="journal article" date="2019" name="Int. J. Syst. Evol. Microbiol.">
        <title>The Global Catalogue of Microorganisms (GCM) 10K type strain sequencing project: providing services to taxonomists for standard genome sequencing and annotation.</title>
        <authorList>
            <consortium name="The Broad Institute Genomics Platform"/>
            <consortium name="The Broad Institute Genome Sequencing Center for Infectious Disease"/>
            <person name="Wu L."/>
            <person name="Ma J."/>
        </authorList>
    </citation>
    <scope>NUCLEOTIDE SEQUENCE [LARGE SCALE GENOMIC DNA]</scope>
    <source>
        <strain evidence="3">JCM 17498</strain>
    </source>
</reference>
<name>A0ABP7CPR3_9SPHN</name>
<feature type="region of interest" description="Disordered" evidence="1">
    <location>
        <begin position="36"/>
        <end position="61"/>
    </location>
</feature>
<comment type="caution">
    <text evidence="2">The sequence shown here is derived from an EMBL/GenBank/DDBJ whole genome shotgun (WGS) entry which is preliminary data.</text>
</comment>